<dbReference type="SUPFAM" id="SSF53335">
    <property type="entry name" value="S-adenosyl-L-methionine-dependent methyltransferases"/>
    <property type="match status" value="1"/>
</dbReference>
<sequence length="190" mass="21277">MLDLWPTLRIEGWEIDETLIYMAREFFGLSNLENLTRAGGSLNIHVGDALSPAASVRGGFAGIIVDLFSNGKILPQLREAATWLEMEEKLMPNGRVMVNCGGMHAEISDSGYIKINRKNSFNGQWVQNSTIRAMCRAFPDKLNWKRMDGNDSENYLALTGPEPDLDAWSAALPAPLNMNVRHWKPCQPAW</sequence>
<dbReference type="Gene3D" id="3.40.50.150">
    <property type="entry name" value="Vaccinia Virus protein VP39"/>
    <property type="match status" value="1"/>
</dbReference>
<gene>
    <name evidence="1" type="ORF">AXF42_Ash018061</name>
</gene>
<reference evidence="1 2" key="1">
    <citation type="journal article" date="2017" name="Nature">
        <title>The Apostasia genome and the evolution of orchids.</title>
        <authorList>
            <person name="Zhang G.Q."/>
            <person name="Liu K.W."/>
            <person name="Li Z."/>
            <person name="Lohaus R."/>
            <person name="Hsiao Y.Y."/>
            <person name="Niu S.C."/>
            <person name="Wang J.Y."/>
            <person name="Lin Y.C."/>
            <person name="Xu Q."/>
            <person name="Chen L.J."/>
            <person name="Yoshida K."/>
            <person name="Fujiwara S."/>
            <person name="Wang Z.W."/>
            <person name="Zhang Y.Q."/>
            <person name="Mitsuda N."/>
            <person name="Wang M."/>
            <person name="Liu G.H."/>
            <person name="Pecoraro L."/>
            <person name="Huang H.X."/>
            <person name="Xiao X.J."/>
            <person name="Lin M."/>
            <person name="Wu X.Y."/>
            <person name="Wu W.L."/>
            <person name="Chen Y.Y."/>
            <person name="Chang S.B."/>
            <person name="Sakamoto S."/>
            <person name="Ohme-Takagi M."/>
            <person name="Yagi M."/>
            <person name="Zeng S.J."/>
            <person name="Shen C.Y."/>
            <person name="Yeh C.M."/>
            <person name="Luo Y.B."/>
            <person name="Tsai W.C."/>
            <person name="Van de Peer Y."/>
            <person name="Liu Z.J."/>
        </authorList>
    </citation>
    <scope>NUCLEOTIDE SEQUENCE [LARGE SCALE GENOMIC DNA]</scope>
    <source>
        <strain evidence="2">cv. Shenzhen</strain>
        <tissue evidence="1">Stem</tissue>
    </source>
</reference>
<keyword evidence="2" id="KW-1185">Reference proteome</keyword>
<protein>
    <submittedName>
        <fullName evidence="1">Uncharacterized protein</fullName>
    </submittedName>
</protein>
<organism evidence="1 2">
    <name type="scientific">Apostasia shenzhenica</name>
    <dbReference type="NCBI Taxonomy" id="1088818"/>
    <lineage>
        <taxon>Eukaryota</taxon>
        <taxon>Viridiplantae</taxon>
        <taxon>Streptophyta</taxon>
        <taxon>Embryophyta</taxon>
        <taxon>Tracheophyta</taxon>
        <taxon>Spermatophyta</taxon>
        <taxon>Magnoliopsida</taxon>
        <taxon>Liliopsida</taxon>
        <taxon>Asparagales</taxon>
        <taxon>Orchidaceae</taxon>
        <taxon>Apostasioideae</taxon>
        <taxon>Apostasia</taxon>
    </lineage>
</organism>
<dbReference type="Proteomes" id="UP000236161">
    <property type="component" value="Unassembled WGS sequence"/>
</dbReference>
<evidence type="ECO:0000313" key="2">
    <source>
        <dbReference type="Proteomes" id="UP000236161"/>
    </source>
</evidence>
<dbReference type="AlphaFoldDB" id="A0A2I0AVL7"/>
<dbReference type="OrthoDB" id="2016285at2759"/>
<accession>A0A2I0AVL7</accession>
<proteinExistence type="predicted"/>
<evidence type="ECO:0000313" key="1">
    <source>
        <dbReference type="EMBL" id="PKA59594.1"/>
    </source>
</evidence>
<dbReference type="EMBL" id="KZ451947">
    <property type="protein sequence ID" value="PKA59594.1"/>
    <property type="molecule type" value="Genomic_DNA"/>
</dbReference>
<name>A0A2I0AVL7_9ASPA</name>
<dbReference type="InterPro" id="IPR029063">
    <property type="entry name" value="SAM-dependent_MTases_sf"/>
</dbReference>